<keyword evidence="1" id="KW-0472">Membrane</keyword>
<accession>A0A9D1LZJ9</accession>
<protein>
    <recommendedName>
        <fullName evidence="2">HTH rpiR-type domain-containing protein</fullName>
    </recommendedName>
</protein>
<sequence>MTFDERIKKYDINFNDTEDDIVEYIQKHRKDIMNLSIQKMAKELYIAPNVTAQGFVSGFYFILYCKF</sequence>
<dbReference type="InterPro" id="IPR009057">
    <property type="entry name" value="Homeodomain-like_sf"/>
</dbReference>
<evidence type="ECO:0000256" key="1">
    <source>
        <dbReference type="SAM" id="Phobius"/>
    </source>
</evidence>
<dbReference type="PROSITE" id="PS51071">
    <property type="entry name" value="HTH_RPIR"/>
    <property type="match status" value="1"/>
</dbReference>
<comment type="caution">
    <text evidence="3">The sequence shown here is derived from an EMBL/GenBank/DDBJ whole genome shotgun (WGS) entry which is preliminary data.</text>
</comment>
<dbReference type="EMBL" id="DVNG01000114">
    <property type="protein sequence ID" value="HIU50877.1"/>
    <property type="molecule type" value="Genomic_DNA"/>
</dbReference>
<name>A0A9D1LZJ9_9FIRM</name>
<dbReference type="InterPro" id="IPR000281">
    <property type="entry name" value="HTH_RpiR"/>
</dbReference>
<gene>
    <name evidence="3" type="ORF">IAD22_07680</name>
</gene>
<dbReference type="AlphaFoldDB" id="A0A9D1LZJ9"/>
<dbReference type="Gene3D" id="1.10.10.10">
    <property type="entry name" value="Winged helix-like DNA-binding domain superfamily/Winged helix DNA-binding domain"/>
    <property type="match status" value="1"/>
</dbReference>
<keyword evidence="1" id="KW-0812">Transmembrane</keyword>
<dbReference type="InterPro" id="IPR036388">
    <property type="entry name" value="WH-like_DNA-bd_sf"/>
</dbReference>
<evidence type="ECO:0000313" key="4">
    <source>
        <dbReference type="Proteomes" id="UP000824118"/>
    </source>
</evidence>
<organism evidence="3 4">
    <name type="scientific">Candidatus Limousia pullorum</name>
    <dbReference type="NCBI Taxonomy" id="2840860"/>
    <lineage>
        <taxon>Bacteria</taxon>
        <taxon>Bacillati</taxon>
        <taxon>Bacillota</taxon>
        <taxon>Clostridia</taxon>
        <taxon>Eubacteriales</taxon>
        <taxon>Oscillospiraceae</taxon>
        <taxon>Oscillospiraceae incertae sedis</taxon>
        <taxon>Candidatus Limousia</taxon>
    </lineage>
</organism>
<dbReference type="SUPFAM" id="SSF46689">
    <property type="entry name" value="Homeodomain-like"/>
    <property type="match status" value="1"/>
</dbReference>
<dbReference type="Pfam" id="PF01418">
    <property type="entry name" value="HTH_6"/>
    <property type="match status" value="1"/>
</dbReference>
<feature type="domain" description="HTH rpiR-type" evidence="2">
    <location>
        <begin position="1"/>
        <end position="67"/>
    </location>
</feature>
<dbReference type="Proteomes" id="UP000824118">
    <property type="component" value="Unassembled WGS sequence"/>
</dbReference>
<feature type="transmembrane region" description="Helical" evidence="1">
    <location>
        <begin position="44"/>
        <end position="63"/>
    </location>
</feature>
<keyword evidence="1" id="KW-1133">Transmembrane helix</keyword>
<proteinExistence type="predicted"/>
<evidence type="ECO:0000259" key="2">
    <source>
        <dbReference type="PROSITE" id="PS51071"/>
    </source>
</evidence>
<evidence type="ECO:0000313" key="3">
    <source>
        <dbReference type="EMBL" id="HIU50877.1"/>
    </source>
</evidence>
<dbReference type="GO" id="GO:0003700">
    <property type="term" value="F:DNA-binding transcription factor activity"/>
    <property type="evidence" value="ECO:0007669"/>
    <property type="project" value="InterPro"/>
</dbReference>
<reference evidence="3" key="2">
    <citation type="journal article" date="2021" name="PeerJ">
        <title>Extensive microbial diversity within the chicken gut microbiome revealed by metagenomics and culture.</title>
        <authorList>
            <person name="Gilroy R."/>
            <person name="Ravi A."/>
            <person name="Getino M."/>
            <person name="Pursley I."/>
            <person name="Horton D.L."/>
            <person name="Alikhan N.F."/>
            <person name="Baker D."/>
            <person name="Gharbi K."/>
            <person name="Hall N."/>
            <person name="Watson M."/>
            <person name="Adriaenssens E.M."/>
            <person name="Foster-Nyarko E."/>
            <person name="Jarju S."/>
            <person name="Secka A."/>
            <person name="Antonio M."/>
            <person name="Oren A."/>
            <person name="Chaudhuri R.R."/>
            <person name="La Ragione R."/>
            <person name="Hildebrand F."/>
            <person name="Pallen M.J."/>
        </authorList>
    </citation>
    <scope>NUCLEOTIDE SEQUENCE</scope>
    <source>
        <strain evidence="3">ChiGjej1B1-1684</strain>
    </source>
</reference>
<reference evidence="3" key="1">
    <citation type="submission" date="2020-10" db="EMBL/GenBank/DDBJ databases">
        <authorList>
            <person name="Gilroy R."/>
        </authorList>
    </citation>
    <scope>NUCLEOTIDE SEQUENCE</scope>
    <source>
        <strain evidence="3">ChiGjej1B1-1684</strain>
    </source>
</reference>